<dbReference type="PANTHER" id="PTHR33693">
    <property type="entry name" value="TYPE-5 URACIL-DNA GLYCOSYLASE"/>
    <property type="match status" value="1"/>
</dbReference>
<feature type="domain" description="Uracil-DNA glycosylase-like" evidence="10">
    <location>
        <begin position="305"/>
        <end position="473"/>
    </location>
</feature>
<evidence type="ECO:0000256" key="7">
    <source>
        <dbReference type="ARBA" id="ARBA00023004"/>
    </source>
</evidence>
<keyword evidence="12" id="KW-1185">Reference proteome</keyword>
<dbReference type="NCBIfam" id="TIGR03914">
    <property type="entry name" value="UDG_fam_dom"/>
    <property type="match status" value="1"/>
</dbReference>
<keyword evidence="6" id="KW-0378">Hydrolase</keyword>
<dbReference type="InterPro" id="IPR005122">
    <property type="entry name" value="Uracil-DNA_glycosylase-like"/>
</dbReference>
<dbReference type="InterPro" id="IPR036895">
    <property type="entry name" value="Uracil-DNA_glycosylase-like_sf"/>
</dbReference>
<dbReference type="PANTHER" id="PTHR33693:SF9">
    <property type="entry name" value="TYPE-4 URACIL-DNA GLYCOSYLASE"/>
    <property type="match status" value="1"/>
</dbReference>
<accession>A0A5C5YE85</accession>
<proteinExistence type="inferred from homology"/>
<evidence type="ECO:0000256" key="9">
    <source>
        <dbReference type="ARBA" id="ARBA00023204"/>
    </source>
</evidence>
<evidence type="ECO:0000256" key="2">
    <source>
        <dbReference type="ARBA" id="ARBA00019403"/>
    </source>
</evidence>
<dbReference type="GO" id="GO:0006281">
    <property type="term" value="P:DNA repair"/>
    <property type="evidence" value="ECO:0007669"/>
    <property type="project" value="UniProtKB-KW"/>
</dbReference>
<name>A0A5C5YE85_9BACT</name>
<comment type="caution">
    <text evidence="11">The sequence shown here is derived from an EMBL/GenBank/DDBJ whole genome shotgun (WGS) entry which is preliminary data.</text>
</comment>
<dbReference type="NCBIfam" id="TIGR00758">
    <property type="entry name" value="UDG_fam4"/>
    <property type="match status" value="1"/>
</dbReference>
<dbReference type="GO" id="GO:0046872">
    <property type="term" value="F:metal ion binding"/>
    <property type="evidence" value="ECO:0007669"/>
    <property type="project" value="UniProtKB-KW"/>
</dbReference>
<sequence length="481" mass="54489">MHFVEVNSFDQWRSEARRLIVQKVAPPEIHWATASAQPSLFDAGLSAQAEALAESPPPPSSTFTVPHAFVSLAREVACHRDTVRWELLYRTLWRLLHSEYQLLKRVTDDDVHALAQMRKAVSRDVHKMKAFVRFRKVSDDREGDTYVAWHRPDHQIVRLAAPFFARRFNDMNWSILTPDESVVWEQGKLTYGPGVPASEAPHEDALEGLWRTYYASIFNPARIKDATMKREMPVRHWKTLPEASLIDDLLRRAPARVDEMIANSEGISQTAMRFMPTELSLDKLRLAAGSCQACPLHGPATQTVFGQGNPDAKLMIIGEQPGDREDIVGEPFVGPAGQVLDAALLKVGIDRKEVYLTNVVKHFKFIESEPTGGPQRGKRRLHKKPDSREIFACRPWLEAEIAAVRPDTIVCLGATPSQAIFGRDFRLTSQRGKLLTTEWCQRTLATWHPAAILRMPDETRRERMRDELTEDLRTAVQVQAG</sequence>
<evidence type="ECO:0000313" key="11">
    <source>
        <dbReference type="EMBL" id="TWT73288.1"/>
    </source>
</evidence>
<dbReference type="InterPro" id="IPR025404">
    <property type="entry name" value="DUF4130"/>
</dbReference>
<dbReference type="OrthoDB" id="5290748at2"/>
<dbReference type="InterPro" id="IPR023875">
    <property type="entry name" value="DNA_repair_put"/>
</dbReference>
<dbReference type="CDD" id="cd10030">
    <property type="entry name" value="UDG-F4_TTUDGA_SPO1dp_like"/>
    <property type="match status" value="1"/>
</dbReference>
<organism evidence="11 12">
    <name type="scientific">Allorhodopirellula solitaria</name>
    <dbReference type="NCBI Taxonomy" id="2527987"/>
    <lineage>
        <taxon>Bacteria</taxon>
        <taxon>Pseudomonadati</taxon>
        <taxon>Planctomycetota</taxon>
        <taxon>Planctomycetia</taxon>
        <taxon>Pirellulales</taxon>
        <taxon>Pirellulaceae</taxon>
        <taxon>Allorhodopirellula</taxon>
    </lineage>
</organism>
<dbReference type="RefSeq" id="WP_146390825.1">
    <property type="nucleotide sequence ID" value="NZ_SJPK01000003.1"/>
</dbReference>
<keyword evidence="3" id="KW-0004">4Fe-4S</keyword>
<evidence type="ECO:0000256" key="5">
    <source>
        <dbReference type="ARBA" id="ARBA00022763"/>
    </source>
</evidence>
<evidence type="ECO:0000256" key="8">
    <source>
        <dbReference type="ARBA" id="ARBA00023014"/>
    </source>
</evidence>
<protein>
    <recommendedName>
        <fullName evidence="2">Type-4 uracil-DNA glycosylase</fullName>
    </recommendedName>
</protein>
<evidence type="ECO:0000256" key="4">
    <source>
        <dbReference type="ARBA" id="ARBA00022723"/>
    </source>
</evidence>
<dbReference type="GO" id="GO:0097506">
    <property type="term" value="F:deaminated base DNA N-glycosylase activity"/>
    <property type="evidence" value="ECO:0007669"/>
    <property type="project" value="UniProtKB-ARBA"/>
</dbReference>
<keyword evidence="9" id="KW-0234">DNA repair</keyword>
<dbReference type="Pfam" id="PF13566">
    <property type="entry name" value="DUF4130"/>
    <property type="match status" value="1"/>
</dbReference>
<dbReference type="Proteomes" id="UP000318053">
    <property type="component" value="Unassembled WGS sequence"/>
</dbReference>
<reference evidence="11 12" key="1">
    <citation type="submission" date="2019-02" db="EMBL/GenBank/DDBJ databases">
        <title>Deep-cultivation of Planctomycetes and their phenomic and genomic characterization uncovers novel biology.</title>
        <authorList>
            <person name="Wiegand S."/>
            <person name="Jogler M."/>
            <person name="Boedeker C."/>
            <person name="Pinto D."/>
            <person name="Vollmers J."/>
            <person name="Rivas-Marin E."/>
            <person name="Kohn T."/>
            <person name="Peeters S.H."/>
            <person name="Heuer A."/>
            <person name="Rast P."/>
            <person name="Oberbeckmann S."/>
            <person name="Bunk B."/>
            <person name="Jeske O."/>
            <person name="Meyerdierks A."/>
            <person name="Storesund J.E."/>
            <person name="Kallscheuer N."/>
            <person name="Luecker S."/>
            <person name="Lage O.M."/>
            <person name="Pohl T."/>
            <person name="Merkel B.J."/>
            <person name="Hornburger P."/>
            <person name="Mueller R.-W."/>
            <person name="Bruemmer F."/>
            <person name="Labrenz M."/>
            <person name="Spormann A.M."/>
            <person name="Op Den Camp H."/>
            <person name="Overmann J."/>
            <person name="Amann R."/>
            <person name="Jetten M.S.M."/>
            <person name="Mascher T."/>
            <person name="Medema M.H."/>
            <person name="Devos D.P."/>
            <person name="Kaster A.-K."/>
            <person name="Ovreas L."/>
            <person name="Rohde M."/>
            <person name="Galperin M.Y."/>
            <person name="Jogler C."/>
        </authorList>
    </citation>
    <scope>NUCLEOTIDE SEQUENCE [LARGE SCALE GENOMIC DNA]</scope>
    <source>
        <strain evidence="11 12">CA85</strain>
    </source>
</reference>
<keyword evidence="4" id="KW-0479">Metal-binding</keyword>
<evidence type="ECO:0000256" key="6">
    <source>
        <dbReference type="ARBA" id="ARBA00022801"/>
    </source>
</evidence>
<evidence type="ECO:0000313" key="12">
    <source>
        <dbReference type="Proteomes" id="UP000318053"/>
    </source>
</evidence>
<dbReference type="SUPFAM" id="SSF52141">
    <property type="entry name" value="Uracil-DNA glycosylase-like"/>
    <property type="match status" value="1"/>
</dbReference>
<keyword evidence="5" id="KW-0227">DNA damage</keyword>
<evidence type="ECO:0000256" key="1">
    <source>
        <dbReference type="ARBA" id="ARBA00006521"/>
    </source>
</evidence>
<dbReference type="EMBL" id="SJPK01000003">
    <property type="protein sequence ID" value="TWT73288.1"/>
    <property type="molecule type" value="Genomic_DNA"/>
</dbReference>
<dbReference type="GO" id="GO:0051539">
    <property type="term" value="F:4 iron, 4 sulfur cluster binding"/>
    <property type="evidence" value="ECO:0007669"/>
    <property type="project" value="UniProtKB-KW"/>
</dbReference>
<dbReference type="SMART" id="SM00987">
    <property type="entry name" value="UreE_C"/>
    <property type="match status" value="1"/>
</dbReference>
<dbReference type="InterPro" id="IPR005273">
    <property type="entry name" value="Ura-DNA_glyco_family4"/>
</dbReference>
<gene>
    <name evidence="11" type="ORF">CA85_17560</name>
</gene>
<dbReference type="Pfam" id="PF03167">
    <property type="entry name" value="UDG"/>
    <property type="match status" value="1"/>
</dbReference>
<keyword evidence="7" id="KW-0408">Iron</keyword>
<dbReference type="Gene3D" id="3.40.470.10">
    <property type="entry name" value="Uracil-DNA glycosylase-like domain"/>
    <property type="match status" value="1"/>
</dbReference>
<comment type="similarity">
    <text evidence="1">Belongs to the uracil-DNA glycosylase (UDG) superfamily. Type 4 (UDGa) family.</text>
</comment>
<evidence type="ECO:0000259" key="10">
    <source>
        <dbReference type="SMART" id="SM00986"/>
    </source>
</evidence>
<dbReference type="InterPro" id="IPR051536">
    <property type="entry name" value="UDG_Type-4/5"/>
</dbReference>
<dbReference type="AlphaFoldDB" id="A0A5C5YE85"/>
<evidence type="ECO:0000256" key="3">
    <source>
        <dbReference type="ARBA" id="ARBA00022485"/>
    </source>
</evidence>
<dbReference type="NCBIfam" id="TIGR03915">
    <property type="entry name" value="SAM_7_link_chp"/>
    <property type="match status" value="1"/>
</dbReference>
<dbReference type="SMART" id="SM00986">
    <property type="entry name" value="UDG"/>
    <property type="match status" value="1"/>
</dbReference>
<keyword evidence="8" id="KW-0411">Iron-sulfur</keyword>